<reference evidence="2 3" key="1">
    <citation type="submission" date="2021-01" db="EMBL/GenBank/DDBJ databases">
        <title>Whole genome shotgun sequence of Plantactinospora mayteni NBRC 109088.</title>
        <authorList>
            <person name="Komaki H."/>
            <person name="Tamura T."/>
        </authorList>
    </citation>
    <scope>NUCLEOTIDE SEQUENCE [LARGE SCALE GENOMIC DNA]</scope>
    <source>
        <strain evidence="2 3">NBRC 109088</strain>
    </source>
</reference>
<dbReference type="InterPro" id="IPR000866">
    <property type="entry name" value="AhpC/TSA"/>
</dbReference>
<organism evidence="2 3">
    <name type="scientific">Plantactinospora mayteni</name>
    <dbReference type="NCBI Taxonomy" id="566021"/>
    <lineage>
        <taxon>Bacteria</taxon>
        <taxon>Bacillati</taxon>
        <taxon>Actinomycetota</taxon>
        <taxon>Actinomycetes</taxon>
        <taxon>Micromonosporales</taxon>
        <taxon>Micromonosporaceae</taxon>
        <taxon>Plantactinospora</taxon>
    </lineage>
</organism>
<comment type="caution">
    <text evidence="2">The sequence shown here is derived from an EMBL/GenBank/DDBJ whole genome shotgun (WGS) entry which is preliminary data.</text>
</comment>
<dbReference type="Gene3D" id="3.40.30.10">
    <property type="entry name" value="Glutaredoxin"/>
    <property type="match status" value="1"/>
</dbReference>
<dbReference type="CDD" id="cd02966">
    <property type="entry name" value="TlpA_like_family"/>
    <property type="match status" value="1"/>
</dbReference>
<proteinExistence type="predicted"/>
<keyword evidence="3" id="KW-1185">Reference proteome</keyword>
<dbReference type="SUPFAM" id="SSF52833">
    <property type="entry name" value="Thioredoxin-like"/>
    <property type="match status" value="1"/>
</dbReference>
<dbReference type="Proteomes" id="UP000621500">
    <property type="component" value="Unassembled WGS sequence"/>
</dbReference>
<evidence type="ECO:0000259" key="1">
    <source>
        <dbReference type="PROSITE" id="PS51352"/>
    </source>
</evidence>
<dbReference type="EMBL" id="BONX01000011">
    <property type="protein sequence ID" value="GIG95564.1"/>
    <property type="molecule type" value="Genomic_DNA"/>
</dbReference>
<feature type="domain" description="Thioredoxin" evidence="1">
    <location>
        <begin position="48"/>
        <end position="180"/>
    </location>
</feature>
<evidence type="ECO:0000313" key="3">
    <source>
        <dbReference type="Proteomes" id="UP000621500"/>
    </source>
</evidence>
<sequence length="180" mass="18848">MPVLVSATVLIGLLTLVNLLLTLGVVRRLREHTELLSRQSPRDDARILPVGATVADFSATTTDGQPVSRDTLADETLVGFFSPGCDACDALLPEFVERAATAHRGRAAVLAVVEADQASAEPYVEMLSPVARVVRQPPGTPGLVAALGVEALPAVYLLDGQGRVTASGHRLDELPVAAHA</sequence>
<dbReference type="InterPro" id="IPR013766">
    <property type="entry name" value="Thioredoxin_domain"/>
</dbReference>
<gene>
    <name evidence="2" type="ORF">Pma05_21370</name>
</gene>
<dbReference type="Pfam" id="PF00578">
    <property type="entry name" value="AhpC-TSA"/>
    <property type="match status" value="1"/>
</dbReference>
<evidence type="ECO:0000313" key="2">
    <source>
        <dbReference type="EMBL" id="GIG95564.1"/>
    </source>
</evidence>
<accession>A0ABQ4ELF8</accession>
<dbReference type="InterPro" id="IPR036249">
    <property type="entry name" value="Thioredoxin-like_sf"/>
</dbReference>
<dbReference type="RefSeq" id="WP_203857161.1">
    <property type="nucleotide sequence ID" value="NZ_BAAAZQ010000007.1"/>
</dbReference>
<protein>
    <submittedName>
        <fullName evidence="2">TlpA family protein</fullName>
    </submittedName>
</protein>
<name>A0ABQ4ELF8_9ACTN</name>
<dbReference type="PROSITE" id="PS51352">
    <property type="entry name" value="THIOREDOXIN_2"/>
    <property type="match status" value="1"/>
</dbReference>